<dbReference type="GO" id="GO:0006457">
    <property type="term" value="P:protein folding"/>
    <property type="evidence" value="ECO:0007669"/>
    <property type="project" value="TreeGrafter"/>
</dbReference>
<dbReference type="PANTHER" id="PTHR45809">
    <property type="entry name" value="VIRAL IAP-ASSOCIATED FACTOR HOMOLOG"/>
    <property type="match status" value="1"/>
</dbReference>
<keyword evidence="3" id="KW-1185">Reference proteome</keyword>
<dbReference type="GO" id="GO:0005737">
    <property type="term" value="C:cytoplasm"/>
    <property type="evidence" value="ECO:0007669"/>
    <property type="project" value="TreeGrafter"/>
</dbReference>
<sequence length="60" mass="6521">MKGVAAEIIPDFPDSLTPTVIMYKDKECIKKVQGLAEWGGSRVSADSVEWLLAELGVVLD</sequence>
<protein>
    <submittedName>
        <fullName evidence="2">Pdcl3 protein</fullName>
    </submittedName>
</protein>
<proteinExistence type="inferred from homology"/>
<dbReference type="EMBL" id="CAJNIZ010002136">
    <property type="protein sequence ID" value="CAE7206664.1"/>
    <property type="molecule type" value="Genomic_DNA"/>
</dbReference>
<dbReference type="Gene3D" id="3.40.30.10">
    <property type="entry name" value="Glutaredoxin"/>
    <property type="match status" value="1"/>
</dbReference>
<gene>
    <name evidence="2" type="primary">pdcl3</name>
    <name evidence="2" type="ORF">SPIL2461_LOCUS2011</name>
</gene>
<dbReference type="SUPFAM" id="SSF52833">
    <property type="entry name" value="Thioredoxin-like"/>
    <property type="match status" value="1"/>
</dbReference>
<dbReference type="InterPro" id="IPR036249">
    <property type="entry name" value="Thioredoxin-like_sf"/>
</dbReference>
<evidence type="ECO:0000256" key="1">
    <source>
        <dbReference type="ARBA" id="ARBA00009686"/>
    </source>
</evidence>
<dbReference type="PANTHER" id="PTHR45809:SF3">
    <property type="entry name" value="VIRAL IAP-ASSOCIATED FACTOR HOMOLOG"/>
    <property type="match status" value="1"/>
</dbReference>
<comment type="caution">
    <text evidence="2">The sequence shown here is derived from an EMBL/GenBank/DDBJ whole genome shotgun (WGS) entry which is preliminary data.</text>
</comment>
<reference evidence="2" key="1">
    <citation type="submission" date="2021-02" db="EMBL/GenBank/DDBJ databases">
        <authorList>
            <person name="Dougan E. K."/>
            <person name="Rhodes N."/>
            <person name="Thang M."/>
            <person name="Chan C."/>
        </authorList>
    </citation>
    <scope>NUCLEOTIDE SEQUENCE</scope>
</reference>
<dbReference type="AlphaFoldDB" id="A0A812JH93"/>
<evidence type="ECO:0000313" key="3">
    <source>
        <dbReference type="Proteomes" id="UP000649617"/>
    </source>
</evidence>
<name>A0A812JH93_SYMPI</name>
<dbReference type="InterPro" id="IPR051498">
    <property type="entry name" value="Phosducin-like_chap/apop_reg"/>
</dbReference>
<evidence type="ECO:0000313" key="2">
    <source>
        <dbReference type="EMBL" id="CAE7206664.1"/>
    </source>
</evidence>
<accession>A0A812JH93</accession>
<organism evidence="2 3">
    <name type="scientific">Symbiodinium pilosum</name>
    <name type="common">Dinoflagellate</name>
    <dbReference type="NCBI Taxonomy" id="2952"/>
    <lineage>
        <taxon>Eukaryota</taxon>
        <taxon>Sar</taxon>
        <taxon>Alveolata</taxon>
        <taxon>Dinophyceae</taxon>
        <taxon>Suessiales</taxon>
        <taxon>Symbiodiniaceae</taxon>
        <taxon>Symbiodinium</taxon>
    </lineage>
</organism>
<dbReference type="Proteomes" id="UP000649617">
    <property type="component" value="Unassembled WGS sequence"/>
</dbReference>
<comment type="similarity">
    <text evidence="1">Belongs to the phosducin family.</text>
</comment>
<dbReference type="OrthoDB" id="330904at2759"/>